<dbReference type="AlphaFoldDB" id="A0A9W6WZL6"/>
<evidence type="ECO:0000256" key="3">
    <source>
        <dbReference type="ARBA" id="ARBA00022525"/>
    </source>
</evidence>
<evidence type="ECO:0000313" key="7">
    <source>
        <dbReference type="EMBL" id="GMF23443.1"/>
    </source>
</evidence>
<feature type="transmembrane region" description="Helical" evidence="6">
    <location>
        <begin position="42"/>
        <end position="68"/>
    </location>
</feature>
<evidence type="ECO:0000256" key="4">
    <source>
        <dbReference type="ARBA" id="ARBA00022729"/>
    </source>
</evidence>
<comment type="subcellular location">
    <subcellularLocation>
        <location evidence="1 5">Secreted</location>
    </subcellularLocation>
</comment>
<comment type="domain">
    <text evidence="5">The RxLR-dEER motif acts to carry the protein into the host cell cytoplasm through binding to cell surface phosphatidylinositol-3-phosphate.</text>
</comment>
<comment type="similarity">
    <text evidence="2 5">Belongs to the RxLR effector family.</text>
</comment>
<comment type="function">
    <text evidence="5">Effector that suppresses plant defense responses during pathogen infection.</text>
</comment>
<keyword evidence="3 5" id="KW-0964">Secreted</keyword>
<accession>A0A9W6WZL6</accession>
<protein>
    <recommendedName>
        <fullName evidence="5">RxLR effector protein</fullName>
    </recommendedName>
</protein>
<keyword evidence="6" id="KW-0472">Membrane</keyword>
<evidence type="ECO:0000256" key="1">
    <source>
        <dbReference type="ARBA" id="ARBA00004613"/>
    </source>
</evidence>
<keyword evidence="6" id="KW-1133">Transmembrane helix</keyword>
<dbReference type="InterPro" id="IPR031825">
    <property type="entry name" value="RXLR"/>
</dbReference>
<keyword evidence="8" id="KW-1185">Reference proteome</keyword>
<evidence type="ECO:0000256" key="6">
    <source>
        <dbReference type="SAM" id="Phobius"/>
    </source>
</evidence>
<evidence type="ECO:0000256" key="5">
    <source>
        <dbReference type="RuleBase" id="RU367124"/>
    </source>
</evidence>
<dbReference type="Pfam" id="PF16810">
    <property type="entry name" value="RXLR"/>
    <property type="match status" value="1"/>
</dbReference>
<dbReference type="Proteomes" id="UP001165121">
    <property type="component" value="Unassembled WGS sequence"/>
</dbReference>
<comment type="caution">
    <text evidence="7">The sequence shown here is derived from an EMBL/GenBank/DDBJ whole genome shotgun (WGS) entry which is preliminary data.</text>
</comment>
<name>A0A9W6WZL6_9STRA</name>
<dbReference type="EMBL" id="BSXT01000289">
    <property type="protein sequence ID" value="GMF23443.1"/>
    <property type="molecule type" value="Genomic_DNA"/>
</dbReference>
<sequence length="133" mass="14407">MAGVLCSTLARCPMILCTGLCRICAVKSHAANLTHFATSREFFLFAVLEFMRVGAVLLVAAASILACVGARQDASNTKLTPSNNAKMGRYLRAYEAATEDIGDANVDLDKEDRMNLSPEAKNWLAKMLTMSDD</sequence>
<evidence type="ECO:0000256" key="2">
    <source>
        <dbReference type="ARBA" id="ARBA00010400"/>
    </source>
</evidence>
<organism evidence="7 8">
    <name type="scientific">Phytophthora fragariaefolia</name>
    <dbReference type="NCBI Taxonomy" id="1490495"/>
    <lineage>
        <taxon>Eukaryota</taxon>
        <taxon>Sar</taxon>
        <taxon>Stramenopiles</taxon>
        <taxon>Oomycota</taxon>
        <taxon>Peronosporomycetes</taxon>
        <taxon>Peronosporales</taxon>
        <taxon>Peronosporaceae</taxon>
        <taxon>Phytophthora</taxon>
    </lineage>
</organism>
<keyword evidence="4" id="KW-0732">Signal</keyword>
<evidence type="ECO:0000313" key="8">
    <source>
        <dbReference type="Proteomes" id="UP001165121"/>
    </source>
</evidence>
<gene>
    <name evidence="7" type="ORF">Pfra01_000370400</name>
</gene>
<proteinExistence type="inferred from homology"/>
<keyword evidence="6" id="KW-0812">Transmembrane</keyword>
<reference evidence="7" key="1">
    <citation type="submission" date="2023-04" db="EMBL/GenBank/DDBJ databases">
        <title>Phytophthora fragariaefolia NBRC 109709.</title>
        <authorList>
            <person name="Ichikawa N."/>
            <person name="Sato H."/>
            <person name="Tonouchi N."/>
        </authorList>
    </citation>
    <scope>NUCLEOTIDE SEQUENCE</scope>
    <source>
        <strain evidence="7">NBRC 109709</strain>
    </source>
</reference>